<dbReference type="EMBL" id="MU070322">
    <property type="protein sequence ID" value="KAF5828323.1"/>
    <property type="molecule type" value="Genomic_DNA"/>
</dbReference>
<reference evidence="1" key="1">
    <citation type="submission" date="2017-08" db="EMBL/GenBank/DDBJ databases">
        <authorList>
            <person name="Polle J.E."/>
            <person name="Barry K."/>
            <person name="Cushman J."/>
            <person name="Schmutz J."/>
            <person name="Tran D."/>
            <person name="Hathwaick L.T."/>
            <person name="Yim W.C."/>
            <person name="Jenkins J."/>
            <person name="Mckie-Krisberg Z.M."/>
            <person name="Prochnik S."/>
            <person name="Lindquist E."/>
            <person name="Dockter R.B."/>
            <person name="Adam C."/>
            <person name="Molina H."/>
            <person name="Bunkerborg J."/>
            <person name="Jin E."/>
            <person name="Buchheim M."/>
            <person name="Magnuson J."/>
        </authorList>
    </citation>
    <scope>NUCLEOTIDE SEQUENCE</scope>
    <source>
        <strain evidence="1">CCAP 19/18</strain>
    </source>
</reference>
<dbReference type="Proteomes" id="UP000815325">
    <property type="component" value="Unassembled WGS sequence"/>
</dbReference>
<proteinExistence type="predicted"/>
<keyword evidence="2" id="KW-1185">Reference proteome</keyword>
<evidence type="ECO:0000313" key="1">
    <source>
        <dbReference type="EMBL" id="KAF5828323.1"/>
    </source>
</evidence>
<evidence type="ECO:0008006" key="3">
    <source>
        <dbReference type="Google" id="ProtNLM"/>
    </source>
</evidence>
<protein>
    <recommendedName>
        <fullName evidence="3">Encoded protein</fullName>
    </recommendedName>
</protein>
<name>A0ABQ7G136_DUNSA</name>
<organism evidence="1 2">
    <name type="scientific">Dunaliella salina</name>
    <name type="common">Green alga</name>
    <name type="synonym">Protococcus salinus</name>
    <dbReference type="NCBI Taxonomy" id="3046"/>
    <lineage>
        <taxon>Eukaryota</taxon>
        <taxon>Viridiplantae</taxon>
        <taxon>Chlorophyta</taxon>
        <taxon>core chlorophytes</taxon>
        <taxon>Chlorophyceae</taxon>
        <taxon>CS clade</taxon>
        <taxon>Chlamydomonadales</taxon>
        <taxon>Dunaliellaceae</taxon>
        <taxon>Dunaliella</taxon>
    </lineage>
</organism>
<sequence length="82" mass="8836">MGGGTSRQTSHCFCEFTVALPPTVQAPGALDEFALCKLHGCGCELKWMTKSARLKESITILLFAQSCSDELCQVSLQTQPQG</sequence>
<gene>
    <name evidence="1" type="ORF">DUNSADRAFT_17779</name>
</gene>
<comment type="caution">
    <text evidence="1">The sequence shown here is derived from an EMBL/GenBank/DDBJ whole genome shotgun (WGS) entry which is preliminary data.</text>
</comment>
<evidence type="ECO:0000313" key="2">
    <source>
        <dbReference type="Proteomes" id="UP000815325"/>
    </source>
</evidence>
<accession>A0ABQ7G136</accession>